<dbReference type="AlphaFoldDB" id="L5MJ66"/>
<dbReference type="SUPFAM" id="SSF75399">
    <property type="entry name" value="Plakin repeat"/>
    <property type="match status" value="1"/>
</dbReference>
<dbReference type="GO" id="GO:1990254">
    <property type="term" value="F:keratin filament binding"/>
    <property type="evidence" value="ECO:0007669"/>
    <property type="project" value="TreeGrafter"/>
</dbReference>
<keyword evidence="1" id="KW-0597">Phosphoprotein</keyword>
<sequence>MDQWLSKMSFLGLRRPVTAPQLGVSRVLDPETLQGLAQGTKSPQEVMKMDSIKCYVEGMSCIAGVLMPARAEPGRREKMSVYQAMRKGHLRPGTALVLLEAQGVTGFLIYPVRNQRLSVAEAVAAGLVAARSETSCCRPSGRSPAILTPPPGSTSPSSRP</sequence>
<evidence type="ECO:0000313" key="5">
    <source>
        <dbReference type="Proteomes" id="UP000010556"/>
    </source>
</evidence>
<keyword evidence="5" id="KW-1185">Reference proteome</keyword>
<dbReference type="GO" id="GO:0042995">
    <property type="term" value="C:cell projection"/>
    <property type="evidence" value="ECO:0007669"/>
    <property type="project" value="UniProtKB-SubCell"/>
</dbReference>
<evidence type="ECO:0000313" key="4">
    <source>
        <dbReference type="EMBL" id="ELK38411.1"/>
    </source>
</evidence>
<dbReference type="InterPro" id="IPR035915">
    <property type="entry name" value="Plakin_repeat_sf"/>
</dbReference>
<organism evidence="4 5">
    <name type="scientific">Myotis davidii</name>
    <name type="common">David's myotis</name>
    <dbReference type="NCBI Taxonomy" id="225400"/>
    <lineage>
        <taxon>Eukaryota</taxon>
        <taxon>Metazoa</taxon>
        <taxon>Chordata</taxon>
        <taxon>Craniata</taxon>
        <taxon>Vertebrata</taxon>
        <taxon>Euteleostomi</taxon>
        <taxon>Mammalia</taxon>
        <taxon>Eutheria</taxon>
        <taxon>Laurasiatheria</taxon>
        <taxon>Chiroptera</taxon>
        <taxon>Yangochiroptera</taxon>
        <taxon>Vespertilionidae</taxon>
        <taxon>Myotis</taxon>
    </lineage>
</organism>
<evidence type="ECO:0000256" key="3">
    <source>
        <dbReference type="SAM" id="MobiDB-lite"/>
    </source>
</evidence>
<evidence type="ECO:0000256" key="2">
    <source>
        <dbReference type="ARBA" id="ARBA00022737"/>
    </source>
</evidence>
<reference evidence="5" key="1">
    <citation type="journal article" date="2013" name="Science">
        <title>Comparative analysis of bat genomes provides insight into the evolution of flight and immunity.</title>
        <authorList>
            <person name="Zhang G."/>
            <person name="Cowled C."/>
            <person name="Shi Z."/>
            <person name="Huang Z."/>
            <person name="Bishop-Lilly K.A."/>
            <person name="Fang X."/>
            <person name="Wynne J.W."/>
            <person name="Xiong Z."/>
            <person name="Baker M.L."/>
            <person name="Zhao W."/>
            <person name="Tachedjian M."/>
            <person name="Zhu Y."/>
            <person name="Zhou P."/>
            <person name="Jiang X."/>
            <person name="Ng J."/>
            <person name="Yang L."/>
            <person name="Wu L."/>
            <person name="Xiao J."/>
            <person name="Feng Y."/>
            <person name="Chen Y."/>
            <person name="Sun X."/>
            <person name="Zhang Y."/>
            <person name="Marsh G.A."/>
            <person name="Crameri G."/>
            <person name="Broder C.C."/>
            <person name="Frey K.G."/>
            <person name="Wang L.F."/>
            <person name="Wang J."/>
        </authorList>
    </citation>
    <scope>NUCLEOTIDE SEQUENCE [LARGE SCALE GENOMIC DNA]</scope>
</reference>
<dbReference type="PANTHER" id="PTHR23169">
    <property type="entry name" value="ENVOPLAKIN"/>
    <property type="match status" value="1"/>
</dbReference>
<dbReference type="GO" id="GO:0045110">
    <property type="term" value="P:intermediate filament bundle assembly"/>
    <property type="evidence" value="ECO:0007669"/>
    <property type="project" value="TreeGrafter"/>
</dbReference>
<evidence type="ECO:0000256" key="1">
    <source>
        <dbReference type="ARBA" id="ARBA00022553"/>
    </source>
</evidence>
<dbReference type="GO" id="GO:0005198">
    <property type="term" value="F:structural molecule activity"/>
    <property type="evidence" value="ECO:0007669"/>
    <property type="project" value="TreeGrafter"/>
</dbReference>
<dbReference type="GO" id="GO:0016020">
    <property type="term" value="C:membrane"/>
    <property type="evidence" value="ECO:0007669"/>
    <property type="project" value="TreeGrafter"/>
</dbReference>
<proteinExistence type="predicted"/>
<dbReference type="GO" id="GO:0045095">
    <property type="term" value="C:keratin filament"/>
    <property type="evidence" value="ECO:0007669"/>
    <property type="project" value="TreeGrafter"/>
</dbReference>
<protein>
    <submittedName>
        <fullName evidence="4">Epiplakin</fullName>
    </submittedName>
</protein>
<dbReference type="GO" id="GO:0030054">
    <property type="term" value="C:cell junction"/>
    <property type="evidence" value="ECO:0007669"/>
    <property type="project" value="TreeGrafter"/>
</dbReference>
<dbReference type="Pfam" id="PF00681">
    <property type="entry name" value="Plectin"/>
    <property type="match status" value="1"/>
</dbReference>
<keyword evidence="2" id="KW-0677">Repeat</keyword>
<accession>L5MJ66</accession>
<dbReference type="GO" id="GO:0042060">
    <property type="term" value="P:wound healing"/>
    <property type="evidence" value="ECO:0007669"/>
    <property type="project" value="TreeGrafter"/>
</dbReference>
<name>L5MJ66_MYODS</name>
<feature type="compositionally biased region" description="Pro residues" evidence="3">
    <location>
        <begin position="147"/>
        <end position="160"/>
    </location>
</feature>
<gene>
    <name evidence="4" type="ORF">MDA_GLEAN10014003</name>
</gene>
<dbReference type="Proteomes" id="UP000010556">
    <property type="component" value="Unassembled WGS sequence"/>
</dbReference>
<dbReference type="EMBL" id="KB098947">
    <property type="protein sequence ID" value="ELK38411.1"/>
    <property type="molecule type" value="Genomic_DNA"/>
</dbReference>
<dbReference type="Gene3D" id="3.90.1290.10">
    <property type="entry name" value="Plakin repeat"/>
    <property type="match status" value="1"/>
</dbReference>
<feature type="region of interest" description="Disordered" evidence="3">
    <location>
        <begin position="136"/>
        <end position="160"/>
    </location>
</feature>
<dbReference type="InterPro" id="IPR043197">
    <property type="entry name" value="Plakin"/>
</dbReference>
<dbReference type="PANTHER" id="PTHR23169:SF21">
    <property type="entry name" value="EPIPLAKIN"/>
    <property type="match status" value="1"/>
</dbReference>
<dbReference type="GO" id="GO:0005737">
    <property type="term" value="C:cytoplasm"/>
    <property type="evidence" value="ECO:0007669"/>
    <property type="project" value="TreeGrafter"/>
</dbReference>
<dbReference type="InterPro" id="IPR001101">
    <property type="entry name" value="Plectin_repeat"/>
</dbReference>
<dbReference type="SMART" id="SM00250">
    <property type="entry name" value="PLEC"/>
    <property type="match status" value="2"/>
</dbReference>